<sequence length="106" mass="11701">MIEPIDEEQPVTETQQKRRPVNDAARERLRDAQKAEANALRLVGAAEKVRERAQRALEKAEHSLAQAQAGLVKVSGADRAALLLDEPVGALRTRLRQVGASTRRVE</sequence>
<name>E6SC45_INTC7</name>
<feature type="compositionally biased region" description="Basic and acidic residues" evidence="1">
    <location>
        <begin position="20"/>
        <end position="30"/>
    </location>
</feature>
<evidence type="ECO:0000313" key="2">
    <source>
        <dbReference type="EMBL" id="ADU49585.1"/>
    </source>
</evidence>
<dbReference type="AlphaFoldDB" id="E6SC45"/>
<dbReference type="RefSeq" id="WP_013493897.1">
    <property type="nucleotide sequence ID" value="NC_014830.1"/>
</dbReference>
<gene>
    <name evidence="2" type="ordered locus">Intca_3099</name>
</gene>
<proteinExistence type="predicted"/>
<evidence type="ECO:0000313" key="3">
    <source>
        <dbReference type="Proteomes" id="UP000008914"/>
    </source>
</evidence>
<accession>E6SC45</accession>
<protein>
    <submittedName>
        <fullName evidence="2">Uncharacterized protein</fullName>
    </submittedName>
</protein>
<organism evidence="2 3">
    <name type="scientific">Intrasporangium calvum (strain ATCC 23552 / DSM 43043 / JCM 3097 / NBRC 12989 / NCIMB 10167 / NRRL B-3866 / 7 KIP)</name>
    <dbReference type="NCBI Taxonomy" id="710696"/>
    <lineage>
        <taxon>Bacteria</taxon>
        <taxon>Bacillati</taxon>
        <taxon>Actinomycetota</taxon>
        <taxon>Actinomycetes</taxon>
        <taxon>Micrococcales</taxon>
        <taxon>Intrasporangiaceae</taxon>
        <taxon>Intrasporangium</taxon>
    </lineage>
</organism>
<feature type="region of interest" description="Disordered" evidence="1">
    <location>
        <begin position="1"/>
        <end position="30"/>
    </location>
</feature>
<dbReference type="KEGG" id="ica:Intca_3099"/>
<dbReference type="Proteomes" id="UP000008914">
    <property type="component" value="Chromosome"/>
</dbReference>
<dbReference type="EMBL" id="CP002343">
    <property type="protein sequence ID" value="ADU49585.1"/>
    <property type="molecule type" value="Genomic_DNA"/>
</dbReference>
<dbReference type="HOGENOM" id="CLU_2219559_0_0_11"/>
<feature type="compositionally biased region" description="Acidic residues" evidence="1">
    <location>
        <begin position="1"/>
        <end position="10"/>
    </location>
</feature>
<reference evidence="2 3" key="1">
    <citation type="journal article" date="2010" name="Stand. Genomic Sci.">
        <title>Complete genome sequence of Intrasporangium calvum type strain (7 KIP).</title>
        <authorList>
            <person name="Del Rio T.G."/>
            <person name="Chertkov O."/>
            <person name="Yasawong M."/>
            <person name="Lucas S."/>
            <person name="Deshpande S."/>
            <person name="Cheng J.F."/>
            <person name="Detter C."/>
            <person name="Tapia R."/>
            <person name="Han C."/>
            <person name="Goodwin L."/>
            <person name="Pitluck S."/>
            <person name="Liolios K."/>
            <person name="Ivanova N."/>
            <person name="Mavromatis K."/>
            <person name="Pati A."/>
            <person name="Chen A."/>
            <person name="Palaniappan K."/>
            <person name="Land M."/>
            <person name="Hauser L."/>
            <person name="Chang Y.J."/>
            <person name="Jeffries C.D."/>
            <person name="Rohde M."/>
            <person name="Pukall R."/>
            <person name="Sikorski J."/>
            <person name="Goker M."/>
            <person name="Woyke T."/>
            <person name="Bristow J."/>
            <person name="Eisen J.A."/>
            <person name="Markowitz V."/>
            <person name="Hugenholtz P."/>
            <person name="Kyrpides N.C."/>
            <person name="Klenk H.P."/>
            <person name="Lapidus A."/>
        </authorList>
    </citation>
    <scope>NUCLEOTIDE SEQUENCE [LARGE SCALE GENOMIC DNA]</scope>
    <source>
        <strain evidence="3">ATCC 23552 / DSM 43043 / JCM 3097 / NBRC 12989 / 7 KIP</strain>
    </source>
</reference>
<keyword evidence="3" id="KW-1185">Reference proteome</keyword>
<evidence type="ECO:0000256" key="1">
    <source>
        <dbReference type="SAM" id="MobiDB-lite"/>
    </source>
</evidence>